<dbReference type="EMBL" id="JACHHQ010000001">
    <property type="protein sequence ID" value="MBB5198469.1"/>
    <property type="molecule type" value="Genomic_DNA"/>
</dbReference>
<reference evidence="1 2" key="1">
    <citation type="submission" date="2020-08" db="EMBL/GenBank/DDBJ databases">
        <title>Genomic Encyclopedia of Type Strains, Phase IV (KMG-IV): sequencing the most valuable type-strain genomes for metagenomic binning, comparative biology and taxonomic classification.</title>
        <authorList>
            <person name="Goeker M."/>
        </authorList>
    </citation>
    <scope>NUCLEOTIDE SEQUENCE [LARGE SCALE GENOMIC DNA]</scope>
    <source>
        <strain evidence="1 2">DSM 23240</strain>
    </source>
</reference>
<accession>A0A840RPP0</accession>
<dbReference type="RefSeq" id="WP_168052474.1">
    <property type="nucleotide sequence ID" value="NZ_JAAOZT010000002.1"/>
</dbReference>
<organism evidence="1 2">
    <name type="scientific">Glaciimonas immobilis</name>
    <dbReference type="NCBI Taxonomy" id="728004"/>
    <lineage>
        <taxon>Bacteria</taxon>
        <taxon>Pseudomonadati</taxon>
        <taxon>Pseudomonadota</taxon>
        <taxon>Betaproteobacteria</taxon>
        <taxon>Burkholderiales</taxon>
        <taxon>Oxalobacteraceae</taxon>
        <taxon>Glaciimonas</taxon>
    </lineage>
</organism>
<keyword evidence="2" id="KW-1185">Reference proteome</keyword>
<name>A0A840RPP0_9BURK</name>
<dbReference type="AlphaFoldDB" id="A0A840RPP0"/>
<comment type="caution">
    <text evidence="1">The sequence shown here is derived from an EMBL/GenBank/DDBJ whole genome shotgun (WGS) entry which is preliminary data.</text>
</comment>
<protein>
    <submittedName>
        <fullName evidence="1">Uncharacterized protein</fullName>
    </submittedName>
</protein>
<gene>
    <name evidence="1" type="ORF">HNR39_000279</name>
</gene>
<evidence type="ECO:0000313" key="2">
    <source>
        <dbReference type="Proteomes" id="UP000571084"/>
    </source>
</evidence>
<sequence>MTNETDFHELAGRLEGTVRALMLLAAKLELAGRLDGQQYSKDLRQVATALRFDGEHLLPTQRTMNEMANAMDAARERRKSQ</sequence>
<evidence type="ECO:0000313" key="1">
    <source>
        <dbReference type="EMBL" id="MBB5198469.1"/>
    </source>
</evidence>
<dbReference type="Proteomes" id="UP000571084">
    <property type="component" value="Unassembled WGS sequence"/>
</dbReference>
<proteinExistence type="predicted"/>